<reference evidence="3" key="2">
    <citation type="journal article" date="2020" name="Int. J. Syst. Evol. Microbiol.">
        <title>Genomic insights into a novel species Rhodoferax aquaticus sp. nov., isolated from freshwater.</title>
        <authorList>
            <person name="Li T."/>
            <person name="Zhuo Y."/>
            <person name="Jin C.Z."/>
            <person name="Wu X."/>
            <person name="Ko S.R."/>
            <person name="Jin F.J."/>
            <person name="Ahn C.Y."/>
            <person name="Oh H.M."/>
            <person name="Lee H.G."/>
            <person name="Jin L."/>
        </authorList>
    </citation>
    <scope>NUCLEOTIDE SEQUENCE [LARGE SCALE GENOMIC DNA]</scope>
    <source>
        <strain evidence="3">Gr-4</strain>
    </source>
</reference>
<dbReference type="KEGG" id="rhg:EXZ61_10090"/>
<proteinExistence type="predicted"/>
<protein>
    <submittedName>
        <fullName evidence="2">Thioredoxin</fullName>
    </submittedName>
</protein>
<reference evidence="3" key="1">
    <citation type="submission" date="2019-02" db="EMBL/GenBank/DDBJ databases">
        <title>Complete genome sequence of Rhodoferax sp. Gr-4.</title>
        <authorList>
            <person name="Jin L."/>
        </authorList>
    </citation>
    <scope>NUCLEOTIDE SEQUENCE [LARGE SCALE GENOMIC DNA]</scope>
    <source>
        <strain evidence="3">Gr-4</strain>
    </source>
</reference>
<name>A0A515EPD4_9BURK</name>
<feature type="domain" description="Thioredoxin" evidence="1">
    <location>
        <begin position="1"/>
        <end position="102"/>
    </location>
</feature>
<dbReference type="InterPro" id="IPR036249">
    <property type="entry name" value="Thioredoxin-like_sf"/>
</dbReference>
<dbReference type="CDD" id="cd02947">
    <property type="entry name" value="TRX_family"/>
    <property type="match status" value="1"/>
</dbReference>
<evidence type="ECO:0000313" key="3">
    <source>
        <dbReference type="Proteomes" id="UP000317365"/>
    </source>
</evidence>
<evidence type="ECO:0000313" key="2">
    <source>
        <dbReference type="EMBL" id="QDL54485.1"/>
    </source>
</evidence>
<organism evidence="2 3">
    <name type="scientific">Rhodoferax aquaticus</name>
    <dbReference type="NCBI Taxonomy" id="2527691"/>
    <lineage>
        <taxon>Bacteria</taxon>
        <taxon>Pseudomonadati</taxon>
        <taxon>Pseudomonadota</taxon>
        <taxon>Betaproteobacteria</taxon>
        <taxon>Burkholderiales</taxon>
        <taxon>Comamonadaceae</taxon>
        <taxon>Rhodoferax</taxon>
    </lineage>
</organism>
<evidence type="ECO:0000259" key="1">
    <source>
        <dbReference type="PROSITE" id="PS51352"/>
    </source>
</evidence>
<accession>A0A515EPD4</accession>
<dbReference type="SUPFAM" id="SSF52833">
    <property type="entry name" value="Thioredoxin-like"/>
    <property type="match status" value="1"/>
</dbReference>
<gene>
    <name evidence="2" type="ORF">EXZ61_10090</name>
</gene>
<dbReference type="Pfam" id="PF00085">
    <property type="entry name" value="Thioredoxin"/>
    <property type="match status" value="1"/>
</dbReference>
<dbReference type="AlphaFoldDB" id="A0A515EPD4"/>
<keyword evidence="3" id="KW-1185">Reference proteome</keyword>
<dbReference type="Gene3D" id="3.40.30.10">
    <property type="entry name" value="Glutaredoxin"/>
    <property type="match status" value="1"/>
</dbReference>
<dbReference type="Proteomes" id="UP000317365">
    <property type="component" value="Chromosome"/>
</dbReference>
<sequence length="132" mass="14652">MLEMRPTSDAPATPPKLLVACLCAAWCGACREYQPLFAQLAAEFPQVQFRWVDIEDESDAVDPVEVENFPTLLLAYPGEARFFGTVTPHLDTLRRLVQLHSAAYAERPVTQLAMDARALAERLHPATPCGKK</sequence>
<dbReference type="InterPro" id="IPR013766">
    <property type="entry name" value="Thioredoxin_domain"/>
</dbReference>
<dbReference type="PROSITE" id="PS51352">
    <property type="entry name" value="THIOREDOXIN_2"/>
    <property type="match status" value="1"/>
</dbReference>
<dbReference type="EMBL" id="CP036282">
    <property type="protein sequence ID" value="QDL54485.1"/>
    <property type="molecule type" value="Genomic_DNA"/>
</dbReference>